<reference evidence="1 2" key="1">
    <citation type="submission" date="2024-03" db="EMBL/GenBank/DDBJ databases">
        <authorList>
            <person name="Martinez-Hernandez J."/>
        </authorList>
    </citation>
    <scope>NUCLEOTIDE SEQUENCE [LARGE SCALE GENOMIC DNA]</scope>
</reference>
<name>A0AAV1YI25_LUPLU</name>
<comment type="caution">
    <text evidence="1">The sequence shown here is derived from an EMBL/GenBank/DDBJ whole genome shotgun (WGS) entry which is preliminary data.</text>
</comment>
<accession>A0AAV1YI25</accession>
<organism evidence="1 2">
    <name type="scientific">Lupinus luteus</name>
    <name type="common">European yellow lupine</name>
    <dbReference type="NCBI Taxonomy" id="3873"/>
    <lineage>
        <taxon>Eukaryota</taxon>
        <taxon>Viridiplantae</taxon>
        <taxon>Streptophyta</taxon>
        <taxon>Embryophyta</taxon>
        <taxon>Tracheophyta</taxon>
        <taxon>Spermatophyta</taxon>
        <taxon>Magnoliopsida</taxon>
        <taxon>eudicotyledons</taxon>
        <taxon>Gunneridae</taxon>
        <taxon>Pentapetalae</taxon>
        <taxon>rosids</taxon>
        <taxon>fabids</taxon>
        <taxon>Fabales</taxon>
        <taxon>Fabaceae</taxon>
        <taxon>Papilionoideae</taxon>
        <taxon>50 kb inversion clade</taxon>
        <taxon>genistoids sensu lato</taxon>
        <taxon>core genistoids</taxon>
        <taxon>Genisteae</taxon>
        <taxon>Lupinus</taxon>
    </lineage>
</organism>
<evidence type="ECO:0000313" key="1">
    <source>
        <dbReference type="EMBL" id="CAL0333623.1"/>
    </source>
</evidence>
<evidence type="ECO:0000313" key="2">
    <source>
        <dbReference type="Proteomes" id="UP001497480"/>
    </source>
</evidence>
<sequence>MEVHEIVSLRPIPSFTHFSLTISRVSNIFIFHPLPSTKMLLSPHIIGSTARSEEKTSVFSLIITCFFLYPDEISFPFL</sequence>
<proteinExistence type="predicted"/>
<keyword evidence="2" id="KW-1185">Reference proteome</keyword>
<dbReference type="EMBL" id="CAXHTB010000025">
    <property type="protein sequence ID" value="CAL0333623.1"/>
    <property type="molecule type" value="Genomic_DNA"/>
</dbReference>
<gene>
    <name evidence="1" type="ORF">LLUT_LOCUS34683</name>
</gene>
<dbReference type="AlphaFoldDB" id="A0AAV1YI25"/>
<protein>
    <submittedName>
        <fullName evidence="1">Uncharacterized protein</fullName>
    </submittedName>
</protein>
<dbReference type="Proteomes" id="UP001497480">
    <property type="component" value="Unassembled WGS sequence"/>
</dbReference>